<sequence length="2196" mass="240225">MPKRKSNRGGRGGGAVTRQTKIDSDKGKETFVESEENKVENDTSKSASNNELNCDINVCEHVMDQNALSNTQSNEAAKQAAINTDADIDCPENPVSENVNASAIVTSPLTDKSVKGHTSDVNNMVKAAEVNVDIIINDITKKNREDIEKESLADDSIPDITNSKENSLNEDVTKKCVSENNKKEDSAVNQQDMTPKEPLALTESHELVSSESSTAEGEVKEENPPLDNRTAERSSLKAVNVPEGSSERKLTSNVNTNYTPCVAGDALETVSVGDENSQDDGNKPCGKDSLEAASAQSKSIEDEFTEAEKISDTALEAISVQDDDFEDEPMEAGKTIGLEGDALETISVQDDNFEDDDTIGAGKSSCLEGDALETVSVQDNFEDEPMETGKATCSEGDALEAISVQDDNFDDDLSEAGKADCLGGDALETVSVQDNFEDDLLEAEDSKQDSEDEEIQYVDEEADEQNLLDLISDDQNYKSKQYLNNSKFEEISEGSINQAEQEEVLNESFSDVEIVGETFASPEKKTVERSERRTQNKEAESLEEVFFATENDHSKVTAEDKDNDDISDASLSDHDNMSLEEISDDDVDVSKKKKSIESASKANKDEKSKQVSKTSPTAQVDNSKSAPGTAHDGAVDKSTEGKKIANQGNKKPSPSKEKNSNANPPDKERPSQEKSKDAESVPDVQAPSSPVKGPHQKEESNSHTSKAHDRKVSKASQSESQRGSSDLPQQKVMANSASQTAPHQMKGKIVQCNINPIKSVHQSSLVEADLLNESKTTSKFLTQFREKLPYSIPEDIIAKITSPHSSQENSYSLSLGPITFADMGSTEFRENLLRQSDKFNIIFDEHHHGIYKALFKNQENVAEFVRRLKNLEIGSRYMTISLSYGEEKISNGVVNLMYDQDIQSKKQQSTRGDAKLRAKVQLSGVPDGISKDFVHLLFPEALTITSGPLFDNKRSLLLGFSSTTLAQEMLLCHDLVVVNGLPVSMSPSDYVESSATDSHSYMKDGSVFIDVASESCEEVTETEQTPAEPMIVEDSGATSTSVTQLAINGGDKEKSICNEGKPDTLTEKSASDVVKPNVMTEAEPMETLKNDTNSLNAEKEKEHGRQHSIEMSSALAEKHGETDGANSQVCDDKVSDAQQDTAMETNAGEKTESIANISDLKQSSSEEIGGGHGNASIDLVEDRMVTADCEKEDADKVSAVRDELVKSHGYVANLGNKSPSQIAESSLSETEGQADAPVADGARETKNNEDNLTSCSSETRTDNEDITAPSTQVATSDTAVSDKGMDGDNINNSNADKLTSDVIEAKGKDESTSVPSEADATGDNTCVSSAPNEAKPNNDKQITDTATPAEVSEKPMRADKDPQKMETVTQKDPVANKSLEDVSDEEMLHQDKEEAGPVDDVVILREDSSTTVIAKIDLTLEESTGSDVEEKSSKSAEADAENRVRKNSAATESDERLLMTDAGFEIDMEVIDVKDDESPEEKVIYSKHVSKHQGGTSRTSREPSQTASAGRAPIRDSVNKSKDTPRLSPKRESRGRKNQPYVRTGPYRPAPSRESTAERRDSSYQYERRRSRSPASYRDSNWYRDAPPVQRQSFFPPASDRSQYPSSRPPYTYKHPQAAPEQQWKATYEAPSHTYYPDPSRQCGYSRAPAPESDRRPGYQYQPQPPPHREGSRGGRPEASPPWRAVQHSRGRDFQVPRSQHEKRRASPPPPSKHRSRSRSLSDMSESDYGEPPAKKSNKRMFPGGASSSARNRKVSRSPISISSRSRSLSPVSGSPSPDRNLLRNEIVKSVKQFLHVAREIQQVKGGQQSSQSGSPPVRHVSSSRRALPQKASVSPRRQVMHSSSRHSPPPAQPHRPKSRSPGHQNWGSSSRKRSRSPKQVRKNSYKHRSPSPVSSESSRGSPPPPPSMRTKEYRREVPSGYRPAARLAPSSKQSYRTSSRSRRSRELMPDVALHRRERSSEKKVGHSTWGEQQRQKMLAAETQLKQQSMAPLAPPSMPASGYLHSGGPAYPYSPAYPPPASSGYHAYPPSLPQPMAPGPPYQPQYQPTYVPPGAFPPGPAEAPQVADAYQQAFSILKTALGELHHQPQQQAQQAQHVQHSQQAQQAYPSHTYPRNPSPPLASSSSQSASAARAQTKSWSMGSNAMVFQRVLGNQGLSRKKSGTIELLPVGDRSRPERPKVAKEIRVLTSIPTKKR</sequence>
<feature type="compositionally biased region" description="Low complexity" evidence="1">
    <location>
        <begin position="2121"/>
        <end position="2134"/>
    </location>
</feature>
<feature type="region of interest" description="Disordered" evidence="1">
    <location>
        <begin position="1209"/>
        <end position="1401"/>
    </location>
</feature>
<feature type="region of interest" description="Disordered" evidence="1">
    <location>
        <begin position="1047"/>
        <end position="1109"/>
    </location>
</feature>
<feature type="compositionally biased region" description="Low complexity" evidence="1">
    <location>
        <begin position="1757"/>
        <end position="1778"/>
    </location>
</feature>
<feature type="compositionally biased region" description="Basic and acidic residues" evidence="1">
    <location>
        <begin position="522"/>
        <end position="540"/>
    </location>
</feature>
<feature type="compositionally biased region" description="Polar residues" evidence="1">
    <location>
        <begin position="1268"/>
        <end position="1279"/>
    </location>
</feature>
<feature type="compositionally biased region" description="Polar residues" evidence="1">
    <location>
        <begin position="611"/>
        <end position="626"/>
    </location>
</feature>
<feature type="compositionally biased region" description="Basic and acidic residues" evidence="1">
    <location>
        <begin position="1667"/>
        <end position="1676"/>
    </location>
</feature>
<feature type="compositionally biased region" description="Basic and acidic residues" evidence="1">
    <location>
        <begin position="633"/>
        <end position="643"/>
    </location>
</feature>
<feature type="compositionally biased region" description="Polar residues" evidence="1">
    <location>
        <begin position="714"/>
        <end position="742"/>
    </location>
</feature>
<feature type="compositionally biased region" description="Basic and acidic residues" evidence="1">
    <location>
        <begin position="20"/>
        <end position="43"/>
    </location>
</feature>
<feature type="compositionally biased region" description="Basic and acidic residues" evidence="1">
    <location>
        <begin position="1050"/>
        <end position="1070"/>
    </location>
</feature>
<feature type="region of interest" description="Disordered" evidence="1">
    <location>
        <begin position="1"/>
        <end position="50"/>
    </location>
</feature>
<feature type="region of interest" description="Disordered" evidence="1">
    <location>
        <begin position="1419"/>
        <end position="1784"/>
    </location>
</feature>
<keyword evidence="3" id="KW-1185">Reference proteome</keyword>
<feature type="compositionally biased region" description="Basic and acidic residues" evidence="1">
    <location>
        <begin position="1097"/>
        <end position="1108"/>
    </location>
</feature>
<feature type="region of interest" description="Disordered" evidence="1">
    <location>
        <begin position="157"/>
        <end position="256"/>
    </location>
</feature>
<feature type="compositionally biased region" description="Basic and acidic residues" evidence="1">
    <location>
        <begin position="1513"/>
        <end position="1532"/>
    </location>
</feature>
<protein>
    <submittedName>
        <fullName evidence="2">Uncharacterized protein</fullName>
    </submittedName>
</protein>
<feature type="compositionally biased region" description="Polar residues" evidence="1">
    <location>
        <begin position="1493"/>
        <end position="1508"/>
    </location>
</feature>
<feature type="region of interest" description="Disordered" evidence="1">
    <location>
        <begin position="1141"/>
        <end position="1175"/>
    </location>
</feature>
<feature type="compositionally biased region" description="Basic and acidic residues" evidence="1">
    <location>
        <begin position="695"/>
        <end position="712"/>
    </location>
</feature>
<feature type="region of interest" description="Disordered" evidence="1">
    <location>
        <begin position="2081"/>
        <end position="2139"/>
    </location>
</feature>
<feature type="compositionally biased region" description="Pro residues" evidence="1">
    <location>
        <begin position="2030"/>
        <end position="2043"/>
    </location>
</feature>
<feature type="compositionally biased region" description="Basic and acidic residues" evidence="1">
    <location>
        <begin position="1386"/>
        <end position="1395"/>
    </location>
</feature>
<accession>A0A3S1AFR6</accession>
<feature type="compositionally biased region" description="Basic residues" evidence="1">
    <location>
        <begin position="1871"/>
        <end position="1890"/>
    </location>
</feature>
<feature type="compositionally biased region" description="Acidic residues" evidence="1">
    <location>
        <begin position="1464"/>
        <end position="1479"/>
    </location>
</feature>
<comment type="caution">
    <text evidence="2">The sequence shown here is derived from an EMBL/GenBank/DDBJ whole genome shotgun (WGS) entry which is preliminary data.</text>
</comment>
<feature type="compositionally biased region" description="Basic and acidic residues" evidence="1">
    <location>
        <begin position="1351"/>
        <end position="1364"/>
    </location>
</feature>
<feature type="compositionally biased region" description="Basic and acidic residues" evidence="1">
    <location>
        <begin position="1428"/>
        <end position="1444"/>
    </location>
</feature>
<feature type="compositionally biased region" description="Low complexity" evidence="1">
    <location>
        <begin position="1806"/>
        <end position="1826"/>
    </location>
</feature>
<feature type="compositionally biased region" description="Basic and acidic residues" evidence="1">
    <location>
        <begin position="280"/>
        <end position="290"/>
    </location>
</feature>
<feature type="compositionally biased region" description="Basic and acidic residues" evidence="1">
    <location>
        <begin position="171"/>
        <end position="186"/>
    </location>
</feature>
<feature type="region of interest" description="Disordered" evidence="1">
    <location>
        <begin position="1802"/>
        <end position="2067"/>
    </location>
</feature>
<feature type="compositionally biased region" description="Basic and acidic residues" evidence="1">
    <location>
        <begin position="1555"/>
        <end position="1568"/>
    </location>
</feature>
<dbReference type="Proteomes" id="UP000271974">
    <property type="component" value="Unassembled WGS sequence"/>
</dbReference>
<evidence type="ECO:0000313" key="3">
    <source>
        <dbReference type="Proteomes" id="UP000271974"/>
    </source>
</evidence>
<feature type="compositionally biased region" description="Polar residues" evidence="1">
    <location>
        <begin position="1215"/>
        <end position="1231"/>
    </location>
</feature>
<feature type="compositionally biased region" description="Low complexity" evidence="1">
    <location>
        <begin position="2087"/>
        <end position="2107"/>
    </location>
</feature>
<feature type="compositionally biased region" description="Basic and acidic residues" evidence="1">
    <location>
        <begin position="217"/>
        <end position="235"/>
    </location>
</feature>
<proteinExistence type="predicted"/>
<evidence type="ECO:0000313" key="2">
    <source>
        <dbReference type="EMBL" id="RUS90724.1"/>
    </source>
</evidence>
<feature type="compositionally biased region" description="Low complexity" evidence="1">
    <location>
        <begin position="1891"/>
        <end position="1901"/>
    </location>
</feature>
<feature type="compositionally biased region" description="Basic and acidic residues" evidence="1">
    <location>
        <begin position="1945"/>
        <end position="1965"/>
    </location>
</feature>
<organism evidence="2 3">
    <name type="scientific">Elysia chlorotica</name>
    <name type="common">Eastern emerald elysia</name>
    <name type="synonym">Sea slug</name>
    <dbReference type="NCBI Taxonomy" id="188477"/>
    <lineage>
        <taxon>Eukaryota</taxon>
        <taxon>Metazoa</taxon>
        <taxon>Spiralia</taxon>
        <taxon>Lophotrochozoa</taxon>
        <taxon>Mollusca</taxon>
        <taxon>Gastropoda</taxon>
        <taxon>Heterobranchia</taxon>
        <taxon>Euthyneura</taxon>
        <taxon>Panpulmonata</taxon>
        <taxon>Sacoglossa</taxon>
        <taxon>Placobranchoidea</taxon>
        <taxon>Plakobranchidae</taxon>
        <taxon>Elysia</taxon>
    </lineage>
</organism>
<feature type="region of interest" description="Disordered" evidence="1">
    <location>
        <begin position="516"/>
        <end position="745"/>
    </location>
</feature>
<name>A0A3S1AFR6_ELYCH</name>
<gene>
    <name evidence="2" type="ORF">EGW08_001528</name>
</gene>
<feature type="compositionally biased region" description="Polar residues" evidence="1">
    <location>
        <begin position="1322"/>
        <end position="1331"/>
    </location>
</feature>
<feature type="compositionally biased region" description="Polar residues" evidence="1">
    <location>
        <begin position="1153"/>
        <end position="1166"/>
    </location>
</feature>
<evidence type="ECO:0000256" key="1">
    <source>
        <dbReference type="SAM" id="MobiDB-lite"/>
    </source>
</evidence>
<feature type="compositionally biased region" description="Basic and acidic residues" evidence="1">
    <location>
        <begin position="654"/>
        <end position="679"/>
    </location>
</feature>
<feature type="compositionally biased region" description="Basic and acidic residues" evidence="1">
    <location>
        <begin position="550"/>
        <end position="560"/>
    </location>
</feature>
<feature type="compositionally biased region" description="Pro residues" evidence="1">
    <location>
        <begin position="2050"/>
        <end position="2061"/>
    </location>
</feature>
<feature type="region of interest" description="Disordered" evidence="1">
    <location>
        <begin position="269"/>
        <end position="309"/>
    </location>
</feature>
<feature type="compositionally biased region" description="Polar residues" evidence="1">
    <location>
        <begin position="159"/>
        <end position="170"/>
    </location>
</feature>
<dbReference type="OrthoDB" id="6160136at2759"/>
<dbReference type="EMBL" id="RQTK01000026">
    <property type="protein sequence ID" value="RUS90724.1"/>
    <property type="molecule type" value="Genomic_DNA"/>
</dbReference>
<feature type="compositionally biased region" description="Basic residues" evidence="1">
    <location>
        <begin position="1701"/>
        <end position="1718"/>
    </location>
</feature>
<reference evidence="2 3" key="1">
    <citation type="submission" date="2019-01" db="EMBL/GenBank/DDBJ databases">
        <title>A draft genome assembly of the solar-powered sea slug Elysia chlorotica.</title>
        <authorList>
            <person name="Cai H."/>
            <person name="Li Q."/>
            <person name="Fang X."/>
            <person name="Li J."/>
            <person name="Curtis N.E."/>
            <person name="Altenburger A."/>
            <person name="Shibata T."/>
            <person name="Feng M."/>
            <person name="Maeda T."/>
            <person name="Schwartz J.A."/>
            <person name="Shigenobu S."/>
            <person name="Lundholm N."/>
            <person name="Nishiyama T."/>
            <person name="Yang H."/>
            <person name="Hasebe M."/>
            <person name="Li S."/>
            <person name="Pierce S.K."/>
            <person name="Wang J."/>
        </authorList>
    </citation>
    <scope>NUCLEOTIDE SEQUENCE [LARGE SCALE GENOMIC DNA]</scope>
    <source>
        <strain evidence="2">EC2010</strain>
        <tissue evidence="2">Whole organism of an adult</tissue>
    </source>
</reference>